<comment type="subcellular location">
    <subcellularLocation>
        <location evidence="2">Chromosome</location>
    </subcellularLocation>
    <subcellularLocation>
        <location evidence="1">Nucleus</location>
    </subcellularLocation>
</comment>
<accession>A0A0R3T9X4</accession>
<dbReference type="GO" id="GO:0005634">
    <property type="term" value="C:nucleus"/>
    <property type="evidence" value="ECO:0007669"/>
    <property type="project" value="UniProtKB-SubCell"/>
</dbReference>
<dbReference type="GO" id="GO:0042393">
    <property type="term" value="F:histone binding"/>
    <property type="evidence" value="ECO:0007669"/>
    <property type="project" value="InterPro"/>
</dbReference>
<dbReference type="Proteomes" id="UP000278807">
    <property type="component" value="Unassembled WGS sequence"/>
</dbReference>
<evidence type="ECO:0000256" key="3">
    <source>
        <dbReference type="ARBA" id="ARBA00010803"/>
    </source>
</evidence>
<dbReference type="PANTHER" id="PTHR13386:SF1">
    <property type="entry name" value="HISTONE PARYLATION FACTOR 1"/>
    <property type="match status" value="1"/>
</dbReference>
<proteinExistence type="inferred from homology"/>
<reference evidence="9" key="1">
    <citation type="submission" date="2017-02" db="UniProtKB">
        <authorList>
            <consortium name="WormBaseParasite"/>
        </authorList>
    </citation>
    <scope>IDENTIFICATION</scope>
</reference>
<evidence type="ECO:0000256" key="4">
    <source>
        <dbReference type="ARBA" id="ARBA00022454"/>
    </source>
</evidence>
<evidence type="ECO:0000256" key="5">
    <source>
        <dbReference type="ARBA" id="ARBA00023242"/>
    </source>
</evidence>
<dbReference type="EMBL" id="UZAE01002417">
    <property type="protein sequence ID" value="VDN99722.1"/>
    <property type="molecule type" value="Genomic_DNA"/>
</dbReference>
<dbReference type="STRING" id="102285.A0A0R3T9X4"/>
<protein>
    <submittedName>
        <fullName evidence="9">Ribosome production factor 2 homolog</fullName>
    </submittedName>
</protein>
<evidence type="ECO:0000313" key="8">
    <source>
        <dbReference type="Proteomes" id="UP000278807"/>
    </source>
</evidence>
<evidence type="ECO:0000256" key="1">
    <source>
        <dbReference type="ARBA" id="ARBA00004123"/>
    </source>
</evidence>
<dbReference type="GO" id="GO:0072572">
    <property type="term" value="F:poly-ADP-D-ribose binding"/>
    <property type="evidence" value="ECO:0007669"/>
    <property type="project" value="TreeGrafter"/>
</dbReference>
<feature type="region of interest" description="Disordered" evidence="6">
    <location>
        <begin position="1"/>
        <end position="21"/>
    </location>
</feature>
<gene>
    <name evidence="7" type="ORF">HNAJ_LOCUS3863</name>
</gene>
<dbReference type="GO" id="GO:0005694">
    <property type="term" value="C:chromosome"/>
    <property type="evidence" value="ECO:0007669"/>
    <property type="project" value="UniProtKB-SubCell"/>
</dbReference>
<dbReference type="GO" id="GO:0006974">
    <property type="term" value="P:DNA damage response"/>
    <property type="evidence" value="ECO:0007669"/>
    <property type="project" value="InterPro"/>
</dbReference>
<evidence type="ECO:0000256" key="2">
    <source>
        <dbReference type="ARBA" id="ARBA00004286"/>
    </source>
</evidence>
<organism evidence="9">
    <name type="scientific">Rodentolepis nana</name>
    <name type="common">Dwarf tapeworm</name>
    <name type="synonym">Hymenolepis nana</name>
    <dbReference type="NCBI Taxonomy" id="102285"/>
    <lineage>
        <taxon>Eukaryota</taxon>
        <taxon>Metazoa</taxon>
        <taxon>Spiralia</taxon>
        <taxon>Lophotrochozoa</taxon>
        <taxon>Platyhelminthes</taxon>
        <taxon>Cestoda</taxon>
        <taxon>Eucestoda</taxon>
        <taxon>Cyclophyllidea</taxon>
        <taxon>Hymenolepididae</taxon>
        <taxon>Rodentolepis</taxon>
    </lineage>
</organism>
<dbReference type="WBParaSite" id="HNAJ_0000386301-mRNA-1">
    <property type="protein sequence ID" value="HNAJ_0000386301-mRNA-1"/>
    <property type="gene ID" value="HNAJ_0000386301"/>
</dbReference>
<keyword evidence="5" id="KW-0539">Nucleus</keyword>
<reference evidence="7 8" key="2">
    <citation type="submission" date="2018-11" db="EMBL/GenBank/DDBJ databases">
        <authorList>
            <consortium name="Pathogen Informatics"/>
        </authorList>
    </citation>
    <scope>NUCLEOTIDE SEQUENCE [LARGE SCALE GENOMIC DNA]</scope>
</reference>
<evidence type="ECO:0000313" key="7">
    <source>
        <dbReference type="EMBL" id="VDN99722.1"/>
    </source>
</evidence>
<keyword evidence="4" id="KW-0158">Chromosome</keyword>
<comment type="similarity">
    <text evidence="3">Belongs to the HPF1 family.</text>
</comment>
<dbReference type="OrthoDB" id="416496at2759"/>
<sequence>MPKRKSFVSKNQSSKLSKLDEAGKENHDVKAQAINSKFLLMCPSDFFKFYQFCCSISSDAPLDALFHDTGLRLVGPFEVLADKNSCSGYDCLTDYYRYFHDPPEFVTVLTEDGEHPFHIGYFRDDYTEVPKFLASSSPQESGKLVIVGGDIFAAIFEYLEQKKKKKSDIYQKLMTFVKENRLTLVKKNSVKRKPTCKTLNEVGIEIKLHGDIGYRPVNATNSTLGTELLKQIIPTPPNNYTCQQS</sequence>
<name>A0A0R3T9X4_RODNA</name>
<dbReference type="Pfam" id="PF10228">
    <property type="entry name" value="HPF1"/>
    <property type="match status" value="1"/>
</dbReference>
<dbReference type="AlphaFoldDB" id="A0A0R3T9X4"/>
<dbReference type="PANTHER" id="PTHR13386">
    <property type="entry name" value="HISTONE PARYLATION FACTOR 1"/>
    <property type="match status" value="1"/>
</dbReference>
<dbReference type="InterPro" id="IPR019361">
    <property type="entry name" value="HPF1"/>
</dbReference>
<evidence type="ECO:0000256" key="6">
    <source>
        <dbReference type="SAM" id="MobiDB-lite"/>
    </source>
</evidence>
<evidence type="ECO:0000313" key="9">
    <source>
        <dbReference type="WBParaSite" id="HNAJ_0000386301-mRNA-1"/>
    </source>
</evidence>
<keyword evidence="8" id="KW-1185">Reference proteome</keyword>